<dbReference type="OrthoDB" id="9774290at2"/>
<dbReference type="InterPro" id="IPR004381">
    <property type="entry name" value="Glycerate_kinase"/>
</dbReference>
<dbReference type="PIRSF" id="PIRSF006078">
    <property type="entry name" value="GlxK"/>
    <property type="match status" value="1"/>
</dbReference>
<dbReference type="InterPro" id="IPR018197">
    <property type="entry name" value="Glycerate_kinase_RE-like"/>
</dbReference>
<evidence type="ECO:0000256" key="2">
    <source>
        <dbReference type="ARBA" id="ARBA00022679"/>
    </source>
</evidence>
<reference evidence="6" key="1">
    <citation type="journal article" date="2011" name="Stand. Genomic Sci.">
        <title>Non-contiguous finished genome sequence of the opportunistic oral pathogen Prevotella multisaccharivorax type strain (PPPA20).</title>
        <authorList>
            <person name="Pati A."/>
            <person name="Gronow S."/>
            <person name="Lu M."/>
            <person name="Lapidus A."/>
            <person name="Nolan M."/>
            <person name="Lucas S."/>
            <person name="Hammon N."/>
            <person name="Deshpande S."/>
            <person name="Cheng J.F."/>
            <person name="Tapia R."/>
            <person name="Han C."/>
            <person name="Goodwin L."/>
            <person name="Pitluck S."/>
            <person name="Liolios K."/>
            <person name="Pagani I."/>
            <person name="Mavromatis K."/>
            <person name="Mikhailova N."/>
            <person name="Huntemann M."/>
            <person name="Chen A."/>
            <person name="Palaniappan K."/>
            <person name="Land M."/>
            <person name="Hauser L."/>
            <person name="Detter J.C."/>
            <person name="Brambilla E.M."/>
            <person name="Rohde M."/>
            <person name="Goker M."/>
            <person name="Woyke T."/>
            <person name="Bristow J."/>
            <person name="Eisen J.A."/>
            <person name="Markowitz V."/>
            <person name="Hugenholtz P."/>
            <person name="Kyrpides N.C."/>
            <person name="Klenk H.P."/>
            <person name="Ivanova N."/>
        </authorList>
    </citation>
    <scope>NUCLEOTIDE SEQUENCE [LARGE SCALE GENOMIC DNA]</scope>
    <source>
        <strain evidence="6">DSM 17128</strain>
    </source>
</reference>
<dbReference type="Gene3D" id="3.90.1510.10">
    <property type="entry name" value="Glycerate kinase, domain 2"/>
    <property type="match status" value="1"/>
</dbReference>
<protein>
    <submittedName>
        <fullName evidence="5">Glycerate kinase</fullName>
        <ecNumber evidence="5">2.7.1.31</ecNumber>
    </submittedName>
</protein>
<gene>
    <name evidence="5" type="ORF">Premu_1533</name>
</gene>
<dbReference type="EC" id="2.7.1.31" evidence="5"/>
<dbReference type="Gene3D" id="3.40.50.10350">
    <property type="entry name" value="Glycerate kinase, domain 1"/>
    <property type="match status" value="1"/>
</dbReference>
<dbReference type="AlphaFoldDB" id="F8NBY0"/>
<keyword evidence="6" id="KW-1185">Reference proteome</keyword>
<sequence>MKIFIAIDSFKGCMTSAEANAAAALGITSVHPEAEVHCFTVSDGGEGFLDAMCPDEVVHCHVHDAMMRWRDATFGIKEGRAVIETARAVGLSMIEPEFRNPLRASSYGVGELMVQALRRGCRDFIVGLGGSATSDCGLGMLKALKHEWQTEKRKAWYDLFDTAWLKGLKVTLATDVTNPLCGPKGAARVFAPQKGADEAMIDELERRAVTFSKAAAKHQGRDCSNLVGAGAAGGLGYAFMEFMDATVKSGADVVLRSSGFVSQLGLPYKPSLIITGEGSADGQTLMGKLPSVILNHGLASGVPVILLAGRVGDEKSLLDAGFKRVVNINEGLPMVNALGKEVALNRLTDSVNVVVSSI</sequence>
<evidence type="ECO:0000313" key="6">
    <source>
        <dbReference type="Proteomes" id="UP000002772"/>
    </source>
</evidence>
<dbReference type="InterPro" id="IPR036129">
    <property type="entry name" value="Glycerate_kinase_sf"/>
</dbReference>
<evidence type="ECO:0000313" key="5">
    <source>
        <dbReference type="EMBL" id="EGN56947.1"/>
    </source>
</evidence>
<proteinExistence type="inferred from homology"/>
<name>F8NBY0_9BACT</name>
<dbReference type="HOGENOM" id="CLU_028255_0_0_10"/>
<dbReference type="Proteomes" id="UP000002772">
    <property type="component" value="Unassembled WGS sequence"/>
</dbReference>
<dbReference type="PANTHER" id="PTHR21599">
    <property type="entry name" value="GLYCERATE KINASE"/>
    <property type="match status" value="1"/>
</dbReference>
<dbReference type="GO" id="GO:0031388">
    <property type="term" value="P:organic acid phosphorylation"/>
    <property type="evidence" value="ECO:0007669"/>
    <property type="project" value="UniProtKB-UniRule"/>
</dbReference>
<dbReference type="RefSeq" id="WP_007574286.1">
    <property type="nucleotide sequence ID" value="NZ_BPTS01000001.1"/>
</dbReference>
<dbReference type="SUPFAM" id="SSF110738">
    <property type="entry name" value="Glycerate kinase I"/>
    <property type="match status" value="1"/>
</dbReference>
<evidence type="ECO:0000256" key="3">
    <source>
        <dbReference type="ARBA" id="ARBA00022777"/>
    </source>
</evidence>
<organism evidence="5 6">
    <name type="scientific">Hallella multisaccharivorax DSM 17128</name>
    <dbReference type="NCBI Taxonomy" id="688246"/>
    <lineage>
        <taxon>Bacteria</taxon>
        <taxon>Pseudomonadati</taxon>
        <taxon>Bacteroidota</taxon>
        <taxon>Bacteroidia</taxon>
        <taxon>Bacteroidales</taxon>
        <taxon>Prevotellaceae</taxon>
        <taxon>Hallella</taxon>
    </lineage>
</organism>
<dbReference type="PANTHER" id="PTHR21599:SF0">
    <property type="entry name" value="GLYCERATE KINASE"/>
    <property type="match status" value="1"/>
</dbReference>
<dbReference type="Pfam" id="PF02595">
    <property type="entry name" value="Gly_kinase"/>
    <property type="match status" value="1"/>
</dbReference>
<dbReference type="eggNOG" id="COG1929">
    <property type="taxonomic scope" value="Bacteria"/>
</dbReference>
<dbReference type="GO" id="GO:0008887">
    <property type="term" value="F:glycerate kinase activity"/>
    <property type="evidence" value="ECO:0007669"/>
    <property type="project" value="UniProtKB-UniRule"/>
</dbReference>
<comment type="similarity">
    <text evidence="1 4">Belongs to the glycerate kinase type-1 family.</text>
</comment>
<evidence type="ECO:0000256" key="4">
    <source>
        <dbReference type="PIRNR" id="PIRNR006078"/>
    </source>
</evidence>
<dbReference type="EMBL" id="GL945017">
    <property type="protein sequence ID" value="EGN56947.1"/>
    <property type="molecule type" value="Genomic_DNA"/>
</dbReference>
<dbReference type="STRING" id="688246.Premu_1533"/>
<keyword evidence="3 4" id="KW-0418">Kinase</keyword>
<dbReference type="InterPro" id="IPR018193">
    <property type="entry name" value="Glyc_kinase_flavodox-like_fold"/>
</dbReference>
<evidence type="ECO:0000256" key="1">
    <source>
        <dbReference type="ARBA" id="ARBA00006284"/>
    </source>
</evidence>
<accession>F8NBY0</accession>
<keyword evidence="2 4" id="KW-0808">Transferase</keyword>